<proteinExistence type="predicted"/>
<sequence length="68" mass="7862">MPPAILFARLALIIFLSFPLFLSGCSYLPWADDDEDDLAFEEDFPFEDEEFVDEGRRRGRKASRENSS</sequence>
<protein>
    <submittedName>
        <fullName evidence="1">Uncharacterized protein</fullName>
    </submittedName>
</protein>
<accession>A0A381UD98</accession>
<organism evidence="1">
    <name type="scientific">marine metagenome</name>
    <dbReference type="NCBI Taxonomy" id="408172"/>
    <lineage>
        <taxon>unclassified sequences</taxon>
        <taxon>metagenomes</taxon>
        <taxon>ecological metagenomes</taxon>
    </lineage>
</organism>
<feature type="non-terminal residue" evidence="1">
    <location>
        <position position="68"/>
    </location>
</feature>
<dbReference type="AlphaFoldDB" id="A0A381UD98"/>
<dbReference type="EMBL" id="UINC01006075">
    <property type="protein sequence ID" value="SVA25317.1"/>
    <property type="molecule type" value="Genomic_DNA"/>
</dbReference>
<name>A0A381UD98_9ZZZZ</name>
<gene>
    <name evidence="1" type="ORF">METZ01_LOCUS78171</name>
</gene>
<evidence type="ECO:0000313" key="1">
    <source>
        <dbReference type="EMBL" id="SVA25317.1"/>
    </source>
</evidence>
<reference evidence="1" key="1">
    <citation type="submission" date="2018-05" db="EMBL/GenBank/DDBJ databases">
        <authorList>
            <person name="Lanie J.A."/>
            <person name="Ng W.-L."/>
            <person name="Kazmierczak K.M."/>
            <person name="Andrzejewski T.M."/>
            <person name="Davidsen T.M."/>
            <person name="Wayne K.J."/>
            <person name="Tettelin H."/>
            <person name="Glass J.I."/>
            <person name="Rusch D."/>
            <person name="Podicherti R."/>
            <person name="Tsui H.-C.T."/>
            <person name="Winkler M.E."/>
        </authorList>
    </citation>
    <scope>NUCLEOTIDE SEQUENCE</scope>
</reference>